<evidence type="ECO:0000256" key="8">
    <source>
        <dbReference type="ARBA" id="ARBA00022833"/>
    </source>
</evidence>
<evidence type="ECO:0000256" key="2">
    <source>
        <dbReference type="ARBA" id="ARBA00004906"/>
    </source>
</evidence>
<dbReference type="InterPro" id="IPR013083">
    <property type="entry name" value="Znf_RING/FYVE/PHD"/>
</dbReference>
<dbReference type="PANTHER" id="PTHR45768:SF18">
    <property type="entry name" value="RING-H2 FINGER PROTEIN ATL47-RELATED"/>
    <property type="match status" value="1"/>
</dbReference>
<evidence type="ECO:0000256" key="9">
    <source>
        <dbReference type="ARBA" id="ARBA00022989"/>
    </source>
</evidence>
<dbReference type="GO" id="GO:0008270">
    <property type="term" value="F:zinc ion binding"/>
    <property type="evidence" value="ECO:0007669"/>
    <property type="project" value="UniProtKB-KW"/>
</dbReference>
<dbReference type="AlphaFoldDB" id="A0A6A6ZMD4"/>
<evidence type="ECO:0000256" key="12">
    <source>
        <dbReference type="SAM" id="MobiDB-lite"/>
    </source>
</evidence>
<feature type="region of interest" description="Disordered" evidence="12">
    <location>
        <begin position="82"/>
        <end position="109"/>
    </location>
</feature>
<dbReference type="GO" id="GO:0016020">
    <property type="term" value="C:membrane"/>
    <property type="evidence" value="ECO:0007669"/>
    <property type="project" value="UniProtKB-SubCell"/>
</dbReference>
<keyword evidence="5" id="KW-0479">Metal-binding</keyword>
<gene>
    <name evidence="15" type="ORF">CC86DRAFT_101120</name>
</gene>
<dbReference type="PANTHER" id="PTHR45768">
    <property type="entry name" value="E3 UBIQUITIN-PROTEIN LIGASE RNF13-LIKE"/>
    <property type="match status" value="1"/>
</dbReference>
<evidence type="ECO:0000256" key="1">
    <source>
        <dbReference type="ARBA" id="ARBA00004167"/>
    </source>
</evidence>
<reference evidence="15" key="1">
    <citation type="journal article" date="2020" name="Stud. Mycol.">
        <title>101 Dothideomycetes genomes: a test case for predicting lifestyles and emergence of pathogens.</title>
        <authorList>
            <person name="Haridas S."/>
            <person name="Albert R."/>
            <person name="Binder M."/>
            <person name="Bloem J."/>
            <person name="Labutti K."/>
            <person name="Salamov A."/>
            <person name="Andreopoulos B."/>
            <person name="Baker S."/>
            <person name="Barry K."/>
            <person name="Bills G."/>
            <person name="Bluhm B."/>
            <person name="Cannon C."/>
            <person name="Castanera R."/>
            <person name="Culley D."/>
            <person name="Daum C."/>
            <person name="Ezra D."/>
            <person name="Gonzalez J."/>
            <person name="Henrissat B."/>
            <person name="Kuo A."/>
            <person name="Liang C."/>
            <person name="Lipzen A."/>
            <person name="Lutzoni F."/>
            <person name="Magnuson J."/>
            <person name="Mondo S."/>
            <person name="Nolan M."/>
            <person name="Ohm R."/>
            <person name="Pangilinan J."/>
            <person name="Park H.-J."/>
            <person name="Ramirez L."/>
            <person name="Alfaro M."/>
            <person name="Sun H."/>
            <person name="Tritt A."/>
            <person name="Yoshinaga Y."/>
            <person name="Zwiers L.-H."/>
            <person name="Turgeon B."/>
            <person name="Goodwin S."/>
            <person name="Spatafora J."/>
            <person name="Crous P."/>
            <person name="Grigoriev I."/>
        </authorList>
    </citation>
    <scope>NUCLEOTIDE SEQUENCE</scope>
    <source>
        <strain evidence="15">CBS 113818</strain>
    </source>
</reference>
<accession>A0A6A6ZMD4</accession>
<dbReference type="PROSITE" id="PS50089">
    <property type="entry name" value="ZF_RING_2"/>
    <property type="match status" value="1"/>
</dbReference>
<evidence type="ECO:0000256" key="13">
    <source>
        <dbReference type="SAM" id="Phobius"/>
    </source>
</evidence>
<keyword evidence="9 13" id="KW-1133">Transmembrane helix</keyword>
<proteinExistence type="predicted"/>
<feature type="transmembrane region" description="Helical" evidence="13">
    <location>
        <begin position="31"/>
        <end position="53"/>
    </location>
</feature>
<dbReference type="GO" id="GO:0016740">
    <property type="term" value="F:transferase activity"/>
    <property type="evidence" value="ECO:0007669"/>
    <property type="project" value="UniProtKB-KW"/>
</dbReference>
<evidence type="ECO:0000256" key="3">
    <source>
        <dbReference type="ARBA" id="ARBA00022679"/>
    </source>
</evidence>
<sequence>MPALSSYDALMQLERREWKQTVGQSGMTPTAFAFLIPVFVVVVFCPFLCVFCIRKRQRAIPPVKPVKKPALRRAEARERLRQVTDVSDVTDASKAPQHEGTVEERDQAQVNAESSSILERECAICLSTLHAPSPPEPALIQSQPTIDEAALRPQTPSPTSTNPDPSAPEAILKLQACGHEFHSECLVSWFVLRKTTCPICRAPYISKEDMKLYEDEEAAIGAAEAAPVVEPPPTGARTDANGVPISNWRYFWRGENWHSGRARDARSIAGNSNGASGNPVGQPDAVEMARWTYFARTRR</sequence>
<evidence type="ECO:0000313" key="15">
    <source>
        <dbReference type="EMBL" id="KAF2821829.1"/>
    </source>
</evidence>
<dbReference type="Pfam" id="PF13639">
    <property type="entry name" value="zf-RING_2"/>
    <property type="match status" value="1"/>
</dbReference>
<dbReference type="Gene3D" id="3.30.40.10">
    <property type="entry name" value="Zinc/RING finger domain, C3HC4 (zinc finger)"/>
    <property type="match status" value="1"/>
</dbReference>
<keyword evidence="3" id="KW-0808">Transferase</keyword>
<dbReference type="SUPFAM" id="SSF57850">
    <property type="entry name" value="RING/U-box"/>
    <property type="match status" value="1"/>
</dbReference>
<feature type="domain" description="RING-type" evidence="14">
    <location>
        <begin position="122"/>
        <end position="201"/>
    </location>
</feature>
<evidence type="ECO:0000256" key="11">
    <source>
        <dbReference type="PROSITE-ProRule" id="PRU00175"/>
    </source>
</evidence>
<evidence type="ECO:0000256" key="7">
    <source>
        <dbReference type="ARBA" id="ARBA00022786"/>
    </source>
</evidence>
<keyword evidence="8" id="KW-0862">Zinc</keyword>
<comment type="subcellular location">
    <subcellularLocation>
        <location evidence="1">Membrane</location>
        <topology evidence="1">Single-pass membrane protein</topology>
    </subcellularLocation>
</comment>
<evidence type="ECO:0000256" key="6">
    <source>
        <dbReference type="ARBA" id="ARBA00022771"/>
    </source>
</evidence>
<name>A0A6A6ZMD4_9PLEO</name>
<evidence type="ECO:0000313" key="16">
    <source>
        <dbReference type="Proteomes" id="UP000799424"/>
    </source>
</evidence>
<dbReference type="EMBL" id="MU006236">
    <property type="protein sequence ID" value="KAF2821829.1"/>
    <property type="molecule type" value="Genomic_DNA"/>
</dbReference>
<keyword evidence="4 13" id="KW-0812">Transmembrane</keyword>
<dbReference type="SMART" id="SM00184">
    <property type="entry name" value="RING"/>
    <property type="match status" value="1"/>
</dbReference>
<evidence type="ECO:0000256" key="5">
    <source>
        <dbReference type="ARBA" id="ARBA00022723"/>
    </source>
</evidence>
<feature type="compositionally biased region" description="Basic and acidic residues" evidence="12">
    <location>
        <begin position="96"/>
        <end position="107"/>
    </location>
</feature>
<comment type="pathway">
    <text evidence="2">Protein modification; protein ubiquitination.</text>
</comment>
<organism evidence="15 16">
    <name type="scientific">Ophiobolus disseminans</name>
    <dbReference type="NCBI Taxonomy" id="1469910"/>
    <lineage>
        <taxon>Eukaryota</taxon>
        <taxon>Fungi</taxon>
        <taxon>Dikarya</taxon>
        <taxon>Ascomycota</taxon>
        <taxon>Pezizomycotina</taxon>
        <taxon>Dothideomycetes</taxon>
        <taxon>Pleosporomycetidae</taxon>
        <taxon>Pleosporales</taxon>
        <taxon>Pleosporineae</taxon>
        <taxon>Phaeosphaeriaceae</taxon>
        <taxon>Ophiobolus</taxon>
    </lineage>
</organism>
<evidence type="ECO:0000256" key="4">
    <source>
        <dbReference type="ARBA" id="ARBA00022692"/>
    </source>
</evidence>
<evidence type="ECO:0000256" key="10">
    <source>
        <dbReference type="ARBA" id="ARBA00023136"/>
    </source>
</evidence>
<keyword evidence="6 11" id="KW-0863">Zinc-finger</keyword>
<protein>
    <recommendedName>
        <fullName evidence="14">RING-type domain-containing protein</fullName>
    </recommendedName>
</protein>
<keyword evidence="7" id="KW-0833">Ubl conjugation pathway</keyword>
<keyword evidence="10 13" id="KW-0472">Membrane</keyword>
<dbReference type="CDD" id="cd16448">
    <property type="entry name" value="RING-H2"/>
    <property type="match status" value="1"/>
</dbReference>
<dbReference type="Proteomes" id="UP000799424">
    <property type="component" value="Unassembled WGS sequence"/>
</dbReference>
<keyword evidence="16" id="KW-1185">Reference proteome</keyword>
<evidence type="ECO:0000259" key="14">
    <source>
        <dbReference type="PROSITE" id="PS50089"/>
    </source>
</evidence>
<dbReference type="OrthoDB" id="8062037at2759"/>
<dbReference type="InterPro" id="IPR001841">
    <property type="entry name" value="Znf_RING"/>
</dbReference>